<dbReference type="Proteomes" id="UP000655830">
    <property type="component" value="Unassembled WGS sequence"/>
</dbReference>
<keyword evidence="3" id="KW-1185">Reference proteome</keyword>
<dbReference type="SUPFAM" id="SSF55594">
    <property type="entry name" value="HPr-like"/>
    <property type="match status" value="1"/>
</dbReference>
<dbReference type="AlphaFoldDB" id="A0A926EGM6"/>
<dbReference type="Gene3D" id="3.30.1340.10">
    <property type="entry name" value="HPr-like"/>
    <property type="match status" value="1"/>
</dbReference>
<dbReference type="NCBIfam" id="TIGR01003">
    <property type="entry name" value="PTS_HPr_family"/>
    <property type="match status" value="1"/>
</dbReference>
<feature type="domain" description="HPr" evidence="1">
    <location>
        <begin position="1"/>
        <end position="88"/>
    </location>
</feature>
<dbReference type="InterPro" id="IPR050399">
    <property type="entry name" value="HPr"/>
</dbReference>
<comment type="caution">
    <text evidence="2">The sequence shown here is derived from an EMBL/GenBank/DDBJ whole genome shotgun (WGS) entry which is preliminary data.</text>
</comment>
<evidence type="ECO:0000259" key="1">
    <source>
        <dbReference type="PROSITE" id="PS51350"/>
    </source>
</evidence>
<dbReference type="PROSITE" id="PS51350">
    <property type="entry name" value="PTS_HPR_DOM"/>
    <property type="match status" value="1"/>
</dbReference>
<dbReference type="PRINTS" id="PR00107">
    <property type="entry name" value="PHOSPHOCPHPR"/>
</dbReference>
<dbReference type="InterPro" id="IPR002114">
    <property type="entry name" value="PTS_HPr_Ser_P_site"/>
</dbReference>
<name>A0A926EGM6_9FIRM</name>
<dbReference type="EMBL" id="JACRSY010000028">
    <property type="protein sequence ID" value="MBC8580796.1"/>
    <property type="molecule type" value="Genomic_DNA"/>
</dbReference>
<dbReference type="InterPro" id="IPR000032">
    <property type="entry name" value="HPr-like"/>
</dbReference>
<dbReference type="RefSeq" id="WP_177668458.1">
    <property type="nucleotide sequence ID" value="NZ_JACRSY010000028.1"/>
</dbReference>
<reference evidence="2" key="1">
    <citation type="submission" date="2020-08" db="EMBL/GenBank/DDBJ databases">
        <title>Genome public.</title>
        <authorList>
            <person name="Liu C."/>
            <person name="Sun Q."/>
        </authorList>
    </citation>
    <scope>NUCLEOTIDE SEQUENCE</scope>
    <source>
        <strain evidence="2">NSJ-12</strain>
    </source>
</reference>
<gene>
    <name evidence="2" type="ORF">H8718_14845</name>
</gene>
<proteinExistence type="predicted"/>
<evidence type="ECO:0000313" key="3">
    <source>
        <dbReference type="Proteomes" id="UP000655830"/>
    </source>
</evidence>
<organism evidence="2 3">
    <name type="scientific">Zhenhengia yiwuensis</name>
    <dbReference type="NCBI Taxonomy" id="2763666"/>
    <lineage>
        <taxon>Bacteria</taxon>
        <taxon>Bacillati</taxon>
        <taxon>Bacillota</taxon>
        <taxon>Clostridia</taxon>
        <taxon>Lachnospirales</taxon>
        <taxon>Lachnospiraceae</taxon>
        <taxon>Zhenhengia</taxon>
    </lineage>
</organism>
<dbReference type="CDD" id="cd00367">
    <property type="entry name" value="PTS-HPr_like"/>
    <property type="match status" value="1"/>
</dbReference>
<sequence length="88" mass="9493">MIKERVCVGLKNGLEARPAALFVQIASKFESHIAVVVDEKNVNAKSIMGMMSLGTIKGAEIELVVDGEDEKEAVAALKEFLTTEETAE</sequence>
<dbReference type="Pfam" id="PF00381">
    <property type="entry name" value="PTS-HPr"/>
    <property type="match status" value="1"/>
</dbReference>
<protein>
    <submittedName>
        <fullName evidence="2">HPr family phosphocarrier protein</fullName>
    </submittedName>
</protein>
<accession>A0A926EGM6</accession>
<evidence type="ECO:0000313" key="2">
    <source>
        <dbReference type="EMBL" id="MBC8580796.1"/>
    </source>
</evidence>
<dbReference type="InterPro" id="IPR035895">
    <property type="entry name" value="HPr-like_sf"/>
</dbReference>
<dbReference type="PROSITE" id="PS00589">
    <property type="entry name" value="PTS_HPR_SER"/>
    <property type="match status" value="1"/>
</dbReference>
<dbReference type="PANTHER" id="PTHR33705:SF5">
    <property type="entry name" value="HPR-LIKE PROTEIN CRH"/>
    <property type="match status" value="1"/>
</dbReference>
<dbReference type="PANTHER" id="PTHR33705">
    <property type="entry name" value="PHOSPHOCARRIER PROTEIN HPR"/>
    <property type="match status" value="1"/>
</dbReference>